<sequence length="215" mass="24810">MRHLTIEVKQANMKKMVGDISIQRLIKFLSQMSLLHNLGQIWLKLKPYNLVDIPMYDGIGIPQMHLTTYLDWLASIGQGNEFHMRLFVRMLTWPTLMWYANQDTWKCSLGASKGCGLLKRKSIESHEEMKGHESQKKVPKSTLGHYCLNEAQSRDKGKIIKKTQNFTTLSEPISFVFKKLRSLGILQPKPREILLHPFIPTKQCTFHSGMLEPTS</sequence>
<name>A0AAV9LZ45_9SOLN</name>
<protein>
    <submittedName>
        <fullName evidence="1">Uncharacterized protein</fullName>
    </submittedName>
</protein>
<reference evidence="1 2" key="1">
    <citation type="submission" date="2023-10" db="EMBL/GenBank/DDBJ databases">
        <title>Genome-Wide Identification Analysis in wild type Solanum Pinnatisectum Reveals Some Genes Defensing Phytophthora Infestans.</title>
        <authorList>
            <person name="Sun C."/>
        </authorList>
    </citation>
    <scope>NUCLEOTIDE SEQUENCE [LARGE SCALE GENOMIC DNA]</scope>
    <source>
        <strain evidence="1">LQN</strain>
        <tissue evidence="1">Leaf</tissue>
    </source>
</reference>
<accession>A0AAV9LZ45</accession>
<dbReference type="EMBL" id="JAWPEI010000004">
    <property type="protein sequence ID" value="KAK4729830.1"/>
    <property type="molecule type" value="Genomic_DNA"/>
</dbReference>
<dbReference type="Proteomes" id="UP001311915">
    <property type="component" value="Unassembled WGS sequence"/>
</dbReference>
<proteinExistence type="predicted"/>
<comment type="caution">
    <text evidence="1">The sequence shown here is derived from an EMBL/GenBank/DDBJ whole genome shotgun (WGS) entry which is preliminary data.</text>
</comment>
<evidence type="ECO:0000313" key="1">
    <source>
        <dbReference type="EMBL" id="KAK4729830.1"/>
    </source>
</evidence>
<dbReference type="AlphaFoldDB" id="A0AAV9LZ45"/>
<keyword evidence="2" id="KW-1185">Reference proteome</keyword>
<gene>
    <name evidence="1" type="ORF">R3W88_022818</name>
</gene>
<evidence type="ECO:0000313" key="2">
    <source>
        <dbReference type="Proteomes" id="UP001311915"/>
    </source>
</evidence>
<organism evidence="1 2">
    <name type="scientific">Solanum pinnatisectum</name>
    <name type="common">tansyleaf nightshade</name>
    <dbReference type="NCBI Taxonomy" id="50273"/>
    <lineage>
        <taxon>Eukaryota</taxon>
        <taxon>Viridiplantae</taxon>
        <taxon>Streptophyta</taxon>
        <taxon>Embryophyta</taxon>
        <taxon>Tracheophyta</taxon>
        <taxon>Spermatophyta</taxon>
        <taxon>Magnoliopsida</taxon>
        <taxon>eudicotyledons</taxon>
        <taxon>Gunneridae</taxon>
        <taxon>Pentapetalae</taxon>
        <taxon>asterids</taxon>
        <taxon>lamiids</taxon>
        <taxon>Solanales</taxon>
        <taxon>Solanaceae</taxon>
        <taxon>Solanoideae</taxon>
        <taxon>Solaneae</taxon>
        <taxon>Solanum</taxon>
    </lineage>
</organism>